<evidence type="ECO:0000313" key="1">
    <source>
        <dbReference type="EMBL" id="KAI3867314.1"/>
    </source>
</evidence>
<sequence>MHFGRHESLKCCRGWGSCKDIQDDFQGISPHSQPQNQFCSEAVCRWNTLIAAIGCLLTSVAPVLICRGEPNSSVKHCADCMTYTSK</sequence>
<evidence type="ECO:0000313" key="2">
    <source>
        <dbReference type="Proteomes" id="UP001202328"/>
    </source>
</evidence>
<protein>
    <submittedName>
        <fullName evidence="1">Uncharacterized protein</fullName>
    </submittedName>
</protein>
<gene>
    <name evidence="1" type="ORF">MKW98_001748</name>
</gene>
<reference evidence="1" key="1">
    <citation type="submission" date="2022-04" db="EMBL/GenBank/DDBJ databases">
        <title>A functionally conserved STORR gene fusion in Papaver species that diverged 16.8 million years ago.</title>
        <authorList>
            <person name="Catania T."/>
        </authorList>
    </citation>
    <scope>NUCLEOTIDE SEQUENCE</scope>
    <source>
        <strain evidence="1">S-188037</strain>
    </source>
</reference>
<keyword evidence="2" id="KW-1185">Reference proteome</keyword>
<dbReference type="Proteomes" id="UP001202328">
    <property type="component" value="Unassembled WGS sequence"/>
</dbReference>
<proteinExistence type="predicted"/>
<organism evidence="1 2">
    <name type="scientific">Papaver atlanticum</name>
    <dbReference type="NCBI Taxonomy" id="357466"/>
    <lineage>
        <taxon>Eukaryota</taxon>
        <taxon>Viridiplantae</taxon>
        <taxon>Streptophyta</taxon>
        <taxon>Embryophyta</taxon>
        <taxon>Tracheophyta</taxon>
        <taxon>Spermatophyta</taxon>
        <taxon>Magnoliopsida</taxon>
        <taxon>Ranunculales</taxon>
        <taxon>Papaveraceae</taxon>
        <taxon>Papaveroideae</taxon>
        <taxon>Papaver</taxon>
    </lineage>
</organism>
<accession>A0AAD4X926</accession>
<comment type="caution">
    <text evidence="1">The sequence shown here is derived from an EMBL/GenBank/DDBJ whole genome shotgun (WGS) entry which is preliminary data.</text>
</comment>
<name>A0AAD4X926_9MAGN</name>
<dbReference type="AlphaFoldDB" id="A0AAD4X926"/>
<dbReference type="EMBL" id="JAJJMB010013564">
    <property type="protein sequence ID" value="KAI3867314.1"/>
    <property type="molecule type" value="Genomic_DNA"/>
</dbReference>